<dbReference type="EMBL" id="CP001390">
    <property type="protein sequence ID" value="ACM20808.1"/>
    <property type="molecule type" value="Genomic_DNA"/>
</dbReference>
<dbReference type="PANTHER" id="PTHR42864">
    <property type="entry name" value="LIGHT-INDEPENDENT PROTOCHLOROPHYLLIDE REDUCTASE IRON-SULFUR ATP-BINDING PROTEIN"/>
    <property type="match status" value="1"/>
</dbReference>
<evidence type="ECO:0000256" key="1">
    <source>
        <dbReference type="ARBA" id="ARBA00001966"/>
    </source>
</evidence>
<name>B9M028_GEODF</name>
<dbReference type="GO" id="GO:0005524">
    <property type="term" value="F:ATP binding"/>
    <property type="evidence" value="ECO:0007669"/>
    <property type="project" value="UniProtKB-KW"/>
</dbReference>
<dbReference type="KEGG" id="geo:Geob_2455"/>
<dbReference type="PROSITE" id="PS51026">
    <property type="entry name" value="NIFH_FRXC_3"/>
    <property type="match status" value="1"/>
</dbReference>
<dbReference type="RefSeq" id="WP_012647537.1">
    <property type="nucleotide sequence ID" value="NC_011979.1"/>
</dbReference>
<keyword evidence="4" id="KW-0547">Nucleotide-binding</keyword>
<dbReference type="GO" id="GO:0016491">
    <property type="term" value="F:oxidoreductase activity"/>
    <property type="evidence" value="ECO:0007669"/>
    <property type="project" value="InterPro"/>
</dbReference>
<gene>
    <name evidence="6" type="ordered locus">Geob_2455</name>
</gene>
<evidence type="ECO:0000256" key="5">
    <source>
        <dbReference type="ARBA" id="ARBA00022840"/>
    </source>
</evidence>
<reference evidence="6 7" key="1">
    <citation type="submission" date="2009-01" db="EMBL/GenBank/DDBJ databases">
        <title>Complete sequence of Geobacter sp. FRC-32.</title>
        <authorList>
            <consortium name="US DOE Joint Genome Institute"/>
            <person name="Lucas S."/>
            <person name="Copeland A."/>
            <person name="Lapidus A."/>
            <person name="Glavina del Rio T."/>
            <person name="Dalin E."/>
            <person name="Tice H."/>
            <person name="Bruce D."/>
            <person name="Goodwin L."/>
            <person name="Pitluck S."/>
            <person name="Saunders E."/>
            <person name="Brettin T."/>
            <person name="Detter J.C."/>
            <person name="Han C."/>
            <person name="Larimer F."/>
            <person name="Land M."/>
            <person name="Hauser L."/>
            <person name="Kyrpides N."/>
            <person name="Ovchinnikova G."/>
            <person name="Kostka J."/>
            <person name="Richardson P."/>
        </authorList>
    </citation>
    <scope>NUCLEOTIDE SEQUENCE [LARGE SCALE GENOMIC DNA]</scope>
    <source>
        <strain evidence="7">DSM 22248 / JCM 15807 / FRC-32</strain>
    </source>
</reference>
<dbReference type="PRINTS" id="PR00091">
    <property type="entry name" value="NITROGNASEII"/>
</dbReference>
<dbReference type="Gene3D" id="3.40.50.300">
    <property type="entry name" value="P-loop containing nucleotide triphosphate hydrolases"/>
    <property type="match status" value="1"/>
</dbReference>
<keyword evidence="5" id="KW-0067">ATP-binding</keyword>
<accession>B9M028</accession>
<dbReference type="HOGENOM" id="CLU_1011058_0_0_7"/>
<dbReference type="InterPro" id="IPR000392">
    <property type="entry name" value="NifH/frxC"/>
</dbReference>
<comment type="cofactor">
    <cofactor evidence="1">
        <name>[4Fe-4S] cluster</name>
        <dbReference type="ChEBI" id="CHEBI:49883"/>
    </cofactor>
</comment>
<comment type="similarity">
    <text evidence="2">Belongs to the NifH/BchL/ChlL family.</text>
</comment>
<evidence type="ECO:0000313" key="6">
    <source>
        <dbReference type="EMBL" id="ACM20808.1"/>
    </source>
</evidence>
<dbReference type="STRING" id="316067.Geob_2455"/>
<evidence type="ECO:0000256" key="3">
    <source>
        <dbReference type="ARBA" id="ARBA00022723"/>
    </source>
</evidence>
<evidence type="ECO:0000313" key="7">
    <source>
        <dbReference type="Proteomes" id="UP000007721"/>
    </source>
</evidence>
<sequence>MAEHIIVVGKGGVGKSTTSANLAAALAEAGHRVVLIGYDPRWSATATLRGTSPLLPVPEWQNGDVVPHYAVGFKGALCIEAGELTIEGETSRSAELLYHPLLVRHRPNFIVHDVAWEPGASFLLPPASEGVPRLLVVTSGDMTSINVVNELFSWLNTVASSNCRFSGVVINNLKGPLYESIISDFVSRTGTVVMASVPHSVMVSVSDFYNQTLIEAAPWSHNAYAYRKLARQIEDSAVVPRPVYLNGEELANWARKWGEIISELETGVVRDGSSI</sequence>
<dbReference type="GO" id="GO:0046872">
    <property type="term" value="F:metal ion binding"/>
    <property type="evidence" value="ECO:0007669"/>
    <property type="project" value="UniProtKB-KW"/>
</dbReference>
<protein>
    <submittedName>
        <fullName evidence="6">Iron-sulfur cluster-binding ATPase, NifH/FrxC family</fullName>
    </submittedName>
</protein>
<dbReference type="Pfam" id="PF00142">
    <property type="entry name" value="Fer4_NifH"/>
    <property type="match status" value="1"/>
</dbReference>
<dbReference type="SUPFAM" id="SSF52540">
    <property type="entry name" value="P-loop containing nucleoside triphosphate hydrolases"/>
    <property type="match status" value="1"/>
</dbReference>
<keyword evidence="3" id="KW-0479">Metal-binding</keyword>
<keyword evidence="7" id="KW-1185">Reference proteome</keyword>
<dbReference type="PANTHER" id="PTHR42864:SF2">
    <property type="entry name" value="LIGHT-INDEPENDENT PROTOCHLOROPHYLLIDE REDUCTASE IRON-SULFUR ATP-BINDING PROTEIN"/>
    <property type="match status" value="1"/>
</dbReference>
<dbReference type="AlphaFoldDB" id="B9M028"/>
<dbReference type="InterPro" id="IPR027417">
    <property type="entry name" value="P-loop_NTPase"/>
</dbReference>
<organism evidence="6 7">
    <name type="scientific">Geotalea daltonii (strain DSM 22248 / JCM 15807 / FRC-32)</name>
    <name type="common">Geobacter daltonii</name>
    <dbReference type="NCBI Taxonomy" id="316067"/>
    <lineage>
        <taxon>Bacteria</taxon>
        <taxon>Pseudomonadati</taxon>
        <taxon>Thermodesulfobacteriota</taxon>
        <taxon>Desulfuromonadia</taxon>
        <taxon>Geobacterales</taxon>
        <taxon>Geobacteraceae</taxon>
        <taxon>Geotalea</taxon>
    </lineage>
</organism>
<dbReference type="eggNOG" id="COG1348">
    <property type="taxonomic scope" value="Bacteria"/>
</dbReference>
<dbReference type="Proteomes" id="UP000007721">
    <property type="component" value="Chromosome"/>
</dbReference>
<dbReference type="OrthoDB" id="9778641at2"/>
<evidence type="ECO:0000256" key="4">
    <source>
        <dbReference type="ARBA" id="ARBA00022741"/>
    </source>
</evidence>
<evidence type="ECO:0000256" key="2">
    <source>
        <dbReference type="ARBA" id="ARBA00005504"/>
    </source>
</evidence>
<proteinExistence type="inferred from homology"/>